<evidence type="ECO:0000256" key="1">
    <source>
        <dbReference type="SAM" id="MobiDB-lite"/>
    </source>
</evidence>
<reference evidence="2 3" key="1">
    <citation type="journal article" date="2016" name="Mol. Biol. Evol.">
        <title>Comparative Genomics of Early-Diverging Mushroom-Forming Fungi Provides Insights into the Origins of Lignocellulose Decay Capabilities.</title>
        <authorList>
            <person name="Nagy L.G."/>
            <person name="Riley R."/>
            <person name="Tritt A."/>
            <person name="Adam C."/>
            <person name="Daum C."/>
            <person name="Floudas D."/>
            <person name="Sun H."/>
            <person name="Yadav J.S."/>
            <person name="Pangilinan J."/>
            <person name="Larsson K.H."/>
            <person name="Matsuura K."/>
            <person name="Barry K."/>
            <person name="Labutti K."/>
            <person name="Kuo R."/>
            <person name="Ohm R.A."/>
            <person name="Bhattacharya S.S."/>
            <person name="Shirouzu T."/>
            <person name="Yoshinaga Y."/>
            <person name="Martin F.M."/>
            <person name="Grigoriev I.V."/>
            <person name="Hibbett D.S."/>
        </authorList>
    </citation>
    <scope>NUCLEOTIDE SEQUENCE [LARGE SCALE GENOMIC DNA]</scope>
    <source>
        <strain evidence="2 3">HHB12733</strain>
    </source>
</reference>
<accession>A0A165DPC6</accession>
<feature type="compositionally biased region" description="Pro residues" evidence="1">
    <location>
        <begin position="61"/>
        <end position="93"/>
    </location>
</feature>
<feature type="region of interest" description="Disordered" evidence="1">
    <location>
        <begin position="31"/>
        <end position="131"/>
    </location>
</feature>
<evidence type="ECO:0000313" key="3">
    <source>
        <dbReference type="Proteomes" id="UP000076842"/>
    </source>
</evidence>
<evidence type="ECO:0000313" key="2">
    <source>
        <dbReference type="EMBL" id="KZT53244.1"/>
    </source>
</evidence>
<dbReference type="InParanoid" id="A0A165DPC6"/>
<feature type="region of interest" description="Disordered" evidence="1">
    <location>
        <begin position="150"/>
        <end position="204"/>
    </location>
</feature>
<protein>
    <submittedName>
        <fullName evidence="2">Uncharacterized protein</fullName>
    </submittedName>
</protein>
<dbReference type="Proteomes" id="UP000076842">
    <property type="component" value="Unassembled WGS sequence"/>
</dbReference>
<name>A0A165DPC6_9BASI</name>
<dbReference type="AlphaFoldDB" id="A0A165DPC6"/>
<dbReference type="STRING" id="1353952.A0A165DPC6"/>
<sequence>MLQPANVELRGYSNEEMDALRDAVFMRGLRERMGLPTEEGDNGPADPNANGQQPQQRPVNQAPPVPHQPQPAPPPPRQRPVLPPTPRSRPAPDPSASLFFRGGAQPGPSVQLPPLPAQTRHAAQLGTDDSIEFDDDLDDSFLREVEMVERRATSQPSGLIHRAGQGGGDVIAISDSEEEDKENIPVPLRKRSRREEPEVIELSD</sequence>
<keyword evidence="3" id="KW-1185">Reference proteome</keyword>
<organism evidence="2 3">
    <name type="scientific">Calocera cornea HHB12733</name>
    <dbReference type="NCBI Taxonomy" id="1353952"/>
    <lineage>
        <taxon>Eukaryota</taxon>
        <taxon>Fungi</taxon>
        <taxon>Dikarya</taxon>
        <taxon>Basidiomycota</taxon>
        <taxon>Agaricomycotina</taxon>
        <taxon>Dacrymycetes</taxon>
        <taxon>Dacrymycetales</taxon>
        <taxon>Dacrymycetaceae</taxon>
        <taxon>Calocera</taxon>
    </lineage>
</organism>
<dbReference type="EMBL" id="KV424042">
    <property type="protein sequence ID" value="KZT53244.1"/>
    <property type="molecule type" value="Genomic_DNA"/>
</dbReference>
<proteinExistence type="predicted"/>
<gene>
    <name evidence="2" type="ORF">CALCODRAFT_511532</name>
</gene>